<organism evidence="7 8">
    <name type="scientific">Coniosporium apollinis (strain CBS 100218)</name>
    <name type="common">Rock-inhabiting black yeast</name>
    <dbReference type="NCBI Taxonomy" id="1168221"/>
    <lineage>
        <taxon>Eukaryota</taxon>
        <taxon>Fungi</taxon>
        <taxon>Dikarya</taxon>
        <taxon>Ascomycota</taxon>
        <taxon>Pezizomycotina</taxon>
        <taxon>Dothideomycetes</taxon>
        <taxon>Dothideomycetes incertae sedis</taxon>
        <taxon>Coniosporium</taxon>
    </lineage>
</organism>
<dbReference type="GeneID" id="19899964"/>
<keyword evidence="6" id="KW-0010">Activator</keyword>
<dbReference type="STRING" id="1168221.R7YP23"/>
<dbReference type="Proteomes" id="UP000016924">
    <property type="component" value="Unassembled WGS sequence"/>
</dbReference>
<evidence type="ECO:0000256" key="3">
    <source>
        <dbReference type="ARBA" id="ARBA00023015"/>
    </source>
</evidence>
<evidence type="ECO:0000256" key="4">
    <source>
        <dbReference type="ARBA" id="ARBA00023163"/>
    </source>
</evidence>
<accession>R7YP23</accession>
<dbReference type="eggNOG" id="KOG3046">
    <property type="taxonomic scope" value="Eukaryota"/>
</dbReference>
<evidence type="ECO:0000313" key="7">
    <source>
        <dbReference type="EMBL" id="EON63426.1"/>
    </source>
</evidence>
<comment type="subunit">
    <text evidence="6">Component of the Mediator complex.</text>
</comment>
<comment type="subcellular location">
    <subcellularLocation>
        <location evidence="1 6">Nucleus</location>
    </subcellularLocation>
</comment>
<comment type="similarity">
    <text evidence="2 6">Belongs to the Mediator complex subunit 10 family.</text>
</comment>
<protein>
    <recommendedName>
        <fullName evidence="6">Mediator of RNA polymerase II transcription subunit 10</fullName>
    </recommendedName>
    <alternativeName>
        <fullName evidence="6">Mediator complex subunit 10</fullName>
    </alternativeName>
</protein>
<proteinExistence type="inferred from homology"/>
<dbReference type="InterPro" id="IPR019145">
    <property type="entry name" value="Mediator_Med10"/>
</dbReference>
<dbReference type="RefSeq" id="XP_007778743.1">
    <property type="nucleotide sequence ID" value="XM_007780553.1"/>
</dbReference>
<dbReference type="EMBL" id="JH767563">
    <property type="protein sequence ID" value="EON63426.1"/>
    <property type="molecule type" value="Genomic_DNA"/>
</dbReference>
<name>R7YP23_CONA1</name>
<keyword evidence="5 6" id="KW-0539">Nucleus</keyword>
<dbReference type="HOGENOM" id="CLU_096169_1_1_1"/>
<dbReference type="GO" id="GO:0003712">
    <property type="term" value="F:transcription coregulator activity"/>
    <property type="evidence" value="ECO:0007669"/>
    <property type="project" value="InterPro"/>
</dbReference>
<evidence type="ECO:0000256" key="5">
    <source>
        <dbReference type="ARBA" id="ARBA00023242"/>
    </source>
</evidence>
<comment type="function">
    <text evidence="6">Component of the Mediator complex, a coactivator involved in the regulated transcription of nearly all RNA polymerase II-dependent genes. Mediator functions as a bridge to convey information from gene-specific regulatory proteins to the basal RNA polymerase II transcription machinery. Mediator is recruited to promoters by direct interactions with regulatory proteins and serves as a scaffold for the assembly of a functional preinitiation complex with RNA polymerase II and the general transcription factors.</text>
</comment>
<keyword evidence="8" id="KW-1185">Reference proteome</keyword>
<evidence type="ECO:0000256" key="2">
    <source>
        <dbReference type="ARBA" id="ARBA00005389"/>
    </source>
</evidence>
<evidence type="ECO:0000256" key="6">
    <source>
        <dbReference type="RuleBase" id="RU364146"/>
    </source>
</evidence>
<dbReference type="GO" id="GO:0016592">
    <property type="term" value="C:mediator complex"/>
    <property type="evidence" value="ECO:0007669"/>
    <property type="project" value="InterPro"/>
</dbReference>
<dbReference type="Pfam" id="PF09748">
    <property type="entry name" value="Med10"/>
    <property type="match status" value="1"/>
</dbReference>
<reference evidence="8" key="1">
    <citation type="submission" date="2012-06" db="EMBL/GenBank/DDBJ databases">
        <title>The genome sequence of Coniosporium apollinis CBS 100218.</title>
        <authorList>
            <consortium name="The Broad Institute Genome Sequencing Platform"/>
            <person name="Cuomo C."/>
            <person name="Gorbushina A."/>
            <person name="Noack S."/>
            <person name="Walker B."/>
            <person name="Young S.K."/>
            <person name="Zeng Q."/>
            <person name="Gargeya S."/>
            <person name="Fitzgerald M."/>
            <person name="Haas B."/>
            <person name="Abouelleil A."/>
            <person name="Alvarado L."/>
            <person name="Arachchi H.M."/>
            <person name="Berlin A.M."/>
            <person name="Chapman S.B."/>
            <person name="Goldberg J."/>
            <person name="Griggs A."/>
            <person name="Gujja S."/>
            <person name="Hansen M."/>
            <person name="Howarth C."/>
            <person name="Imamovic A."/>
            <person name="Larimer J."/>
            <person name="McCowan C."/>
            <person name="Montmayeur A."/>
            <person name="Murphy C."/>
            <person name="Neiman D."/>
            <person name="Pearson M."/>
            <person name="Priest M."/>
            <person name="Roberts A."/>
            <person name="Saif S."/>
            <person name="Shea T."/>
            <person name="Sisk P."/>
            <person name="Sykes S."/>
            <person name="Wortman J."/>
            <person name="Nusbaum C."/>
            <person name="Birren B."/>
        </authorList>
    </citation>
    <scope>NUCLEOTIDE SEQUENCE [LARGE SCALE GENOMIC DNA]</scope>
    <source>
        <strain evidence="8">CBS 100218</strain>
    </source>
</reference>
<evidence type="ECO:0000313" key="8">
    <source>
        <dbReference type="Proteomes" id="UP000016924"/>
    </source>
</evidence>
<dbReference type="GO" id="GO:0006357">
    <property type="term" value="P:regulation of transcription by RNA polymerase II"/>
    <property type="evidence" value="ECO:0007669"/>
    <property type="project" value="InterPro"/>
</dbReference>
<keyword evidence="4 6" id="KW-0804">Transcription</keyword>
<dbReference type="AlphaFoldDB" id="R7YP23"/>
<dbReference type="OMA" id="QYQRAKM"/>
<dbReference type="OrthoDB" id="337270at2759"/>
<gene>
    <name evidence="6" type="primary">MED10</name>
    <name evidence="7" type="ORF">W97_02653</name>
</gene>
<keyword evidence="3 6" id="KW-0805">Transcription regulation</keyword>
<evidence type="ECO:0000256" key="1">
    <source>
        <dbReference type="ARBA" id="ARBA00004123"/>
    </source>
</evidence>
<sequence length="100" mass="11059">MKREITSLISHLQSLSTTAAGLPTTIPPEVIQYIEQGRNPDIYTREFVELVQKWNQKIGGKCEAMALFRDVLAREIVSAMPEVSGEVERVVRATGGKSEG</sequence>